<dbReference type="AlphaFoldDB" id="A0A9D9IPQ1"/>
<gene>
    <name evidence="1" type="ORF">IAB88_03220</name>
</gene>
<evidence type="ECO:0000313" key="1">
    <source>
        <dbReference type="EMBL" id="MBO8475986.1"/>
    </source>
</evidence>
<accession>A0A9D9IPQ1</accession>
<proteinExistence type="predicted"/>
<comment type="caution">
    <text evidence="1">The sequence shown here is derived from an EMBL/GenBank/DDBJ whole genome shotgun (WGS) entry which is preliminary data.</text>
</comment>
<reference evidence="1" key="2">
    <citation type="journal article" date="2021" name="PeerJ">
        <title>Extensive microbial diversity within the chicken gut microbiome revealed by metagenomics and culture.</title>
        <authorList>
            <person name="Gilroy R."/>
            <person name="Ravi A."/>
            <person name="Getino M."/>
            <person name="Pursley I."/>
            <person name="Horton D.L."/>
            <person name="Alikhan N.F."/>
            <person name="Baker D."/>
            <person name="Gharbi K."/>
            <person name="Hall N."/>
            <person name="Watson M."/>
            <person name="Adriaenssens E.M."/>
            <person name="Foster-Nyarko E."/>
            <person name="Jarju S."/>
            <person name="Secka A."/>
            <person name="Antonio M."/>
            <person name="Oren A."/>
            <person name="Chaudhuri R.R."/>
            <person name="La Ragione R."/>
            <person name="Hildebrand F."/>
            <person name="Pallen M.J."/>
        </authorList>
    </citation>
    <scope>NUCLEOTIDE SEQUENCE</scope>
    <source>
        <strain evidence="1">6919</strain>
    </source>
</reference>
<sequence length="104" mass="12149">MVEETDDIYYDEEKAIDYILSNMPDLDCRRDDILSVIDSIFDFYDSKGLLDFDNLDSDGDFTEDEILSFVNNSLRKKKICVFNDDGILARIVRLELEYEDSVNL</sequence>
<dbReference type="EMBL" id="JADIMC010000036">
    <property type="protein sequence ID" value="MBO8475986.1"/>
    <property type="molecule type" value="Genomic_DNA"/>
</dbReference>
<dbReference type="Proteomes" id="UP000823598">
    <property type="component" value="Unassembled WGS sequence"/>
</dbReference>
<name>A0A9D9IPQ1_9BACT</name>
<protein>
    <submittedName>
        <fullName evidence="1">Uncharacterized protein</fullName>
    </submittedName>
</protein>
<organism evidence="1 2">
    <name type="scientific">Candidatus Limisoma faecipullorum</name>
    <dbReference type="NCBI Taxonomy" id="2840854"/>
    <lineage>
        <taxon>Bacteria</taxon>
        <taxon>Pseudomonadati</taxon>
        <taxon>Bacteroidota</taxon>
        <taxon>Bacteroidia</taxon>
        <taxon>Bacteroidales</taxon>
        <taxon>Candidatus Limisoma</taxon>
    </lineage>
</organism>
<reference evidence="1" key="1">
    <citation type="submission" date="2020-10" db="EMBL/GenBank/DDBJ databases">
        <authorList>
            <person name="Gilroy R."/>
        </authorList>
    </citation>
    <scope>NUCLEOTIDE SEQUENCE</scope>
    <source>
        <strain evidence="1">6919</strain>
    </source>
</reference>
<evidence type="ECO:0000313" key="2">
    <source>
        <dbReference type="Proteomes" id="UP000823598"/>
    </source>
</evidence>